<name>A0A3Q2QAX7_FUNHE</name>
<protein>
    <submittedName>
        <fullName evidence="2">Uncharacterized protein</fullName>
    </submittedName>
</protein>
<feature type="compositionally biased region" description="Polar residues" evidence="1">
    <location>
        <begin position="13"/>
        <end position="22"/>
    </location>
</feature>
<accession>A0A3Q2QAX7</accession>
<evidence type="ECO:0000313" key="3">
    <source>
        <dbReference type="Proteomes" id="UP000265000"/>
    </source>
</evidence>
<dbReference type="Proteomes" id="UP000265000">
    <property type="component" value="Unplaced"/>
</dbReference>
<dbReference type="Ensembl" id="ENSFHET00000009795.1">
    <property type="protein sequence ID" value="ENSFHEP00000023634.1"/>
    <property type="gene ID" value="ENSFHEG00000004768.1"/>
</dbReference>
<proteinExistence type="predicted"/>
<feature type="compositionally biased region" description="Basic and acidic residues" evidence="1">
    <location>
        <begin position="1"/>
        <end position="11"/>
    </location>
</feature>
<dbReference type="AlphaFoldDB" id="A0A3Q2QAX7"/>
<reference evidence="2" key="2">
    <citation type="submission" date="2025-09" db="UniProtKB">
        <authorList>
            <consortium name="Ensembl"/>
        </authorList>
    </citation>
    <scope>IDENTIFICATION</scope>
</reference>
<evidence type="ECO:0000313" key="2">
    <source>
        <dbReference type="Ensembl" id="ENSFHEP00000023634.1"/>
    </source>
</evidence>
<evidence type="ECO:0000256" key="1">
    <source>
        <dbReference type="SAM" id="MobiDB-lite"/>
    </source>
</evidence>
<feature type="region of interest" description="Disordered" evidence="1">
    <location>
        <begin position="1"/>
        <end position="23"/>
    </location>
</feature>
<sequence length="102" mass="11671">MILKKNTEEAHQSMLNNKNSSPAMDAVSELMEQGERRLPLNERRWRREQGALEAQLGLRQQRLAVVTPTLDRRGKFLGGFRTGSTREEKNTAISINFECTNI</sequence>
<keyword evidence="3" id="KW-1185">Reference proteome</keyword>
<reference evidence="2" key="1">
    <citation type="submission" date="2025-08" db="UniProtKB">
        <authorList>
            <consortium name="Ensembl"/>
        </authorList>
    </citation>
    <scope>IDENTIFICATION</scope>
</reference>
<organism evidence="2 3">
    <name type="scientific">Fundulus heteroclitus</name>
    <name type="common">Killifish</name>
    <name type="synonym">Mummichog</name>
    <dbReference type="NCBI Taxonomy" id="8078"/>
    <lineage>
        <taxon>Eukaryota</taxon>
        <taxon>Metazoa</taxon>
        <taxon>Chordata</taxon>
        <taxon>Craniata</taxon>
        <taxon>Vertebrata</taxon>
        <taxon>Euteleostomi</taxon>
        <taxon>Actinopterygii</taxon>
        <taxon>Neopterygii</taxon>
        <taxon>Teleostei</taxon>
        <taxon>Neoteleostei</taxon>
        <taxon>Acanthomorphata</taxon>
        <taxon>Ovalentaria</taxon>
        <taxon>Atherinomorphae</taxon>
        <taxon>Cyprinodontiformes</taxon>
        <taxon>Fundulidae</taxon>
        <taxon>Fundulus</taxon>
    </lineage>
</organism>